<dbReference type="Proteomes" id="UP001549104">
    <property type="component" value="Unassembled WGS sequence"/>
</dbReference>
<keyword evidence="2" id="KW-1185">Reference proteome</keyword>
<protein>
    <recommendedName>
        <fullName evidence="3">NERD domain-containing protein</fullName>
    </recommendedName>
</protein>
<evidence type="ECO:0000313" key="2">
    <source>
        <dbReference type="Proteomes" id="UP001549104"/>
    </source>
</evidence>
<name>A0ABV2KFB3_SPOPS</name>
<evidence type="ECO:0000313" key="1">
    <source>
        <dbReference type="EMBL" id="MET3658774.1"/>
    </source>
</evidence>
<organism evidence="1 2">
    <name type="scientific">Sporosarcina psychrophila</name>
    <name type="common">Bacillus psychrophilus</name>
    <dbReference type="NCBI Taxonomy" id="1476"/>
    <lineage>
        <taxon>Bacteria</taxon>
        <taxon>Bacillati</taxon>
        <taxon>Bacillota</taxon>
        <taxon>Bacilli</taxon>
        <taxon>Bacillales</taxon>
        <taxon>Caryophanaceae</taxon>
        <taxon>Sporosarcina</taxon>
    </lineage>
</organism>
<dbReference type="EMBL" id="JBEPME010000006">
    <property type="protein sequence ID" value="MET3658774.1"/>
    <property type="molecule type" value="Genomic_DNA"/>
</dbReference>
<proteinExistence type="predicted"/>
<comment type="caution">
    <text evidence="1">The sequence shown here is derived from an EMBL/GenBank/DDBJ whole genome shotgun (WGS) entry which is preliminary data.</text>
</comment>
<reference evidence="1 2" key="1">
    <citation type="submission" date="2024-06" db="EMBL/GenBank/DDBJ databases">
        <title>Sorghum-associated microbial communities from plants grown in Nebraska, USA.</title>
        <authorList>
            <person name="Schachtman D."/>
        </authorList>
    </citation>
    <scope>NUCLEOTIDE SEQUENCE [LARGE SCALE GENOMIC DNA]</scope>
    <source>
        <strain evidence="1 2">1288</strain>
    </source>
</reference>
<dbReference type="RefSeq" id="WP_354314407.1">
    <property type="nucleotide sequence ID" value="NZ_JBEPME010000006.1"/>
</dbReference>
<sequence length="326" mass="38166">MAQLVKLLDYVSRYEQDLTRYPSQYIRLKRYQWERMKTQWESGADLSEWQQDIKEVVEPEENKWFSPLLRVFGQRKDVEAEKYHDNSEDEKGDKEENFGFSPNLIHNPSSLEHLRRLYLDQLFHFQIKWASSTLMDKSRVESRFFRDPLLRSFAQNLPDNYLLFYYPILLLKKAPVELDIIIVTPVECMCITVLEKEDVAAFSGSGDRFWLKKLGEKETKFLSPLIALNRTEKIVSSILKAQGIDFPVRKYLISRNGYIDHPGSAFDVDIIDRRSYEDWFSALQKLPVPMKSTQFKAGQAILDVGQTTSISRLFGDEEQPEDGNNL</sequence>
<gene>
    <name evidence="1" type="ORF">ABIC55_003892</name>
</gene>
<accession>A0ABV2KFB3</accession>
<evidence type="ECO:0008006" key="3">
    <source>
        <dbReference type="Google" id="ProtNLM"/>
    </source>
</evidence>